<keyword evidence="1" id="KW-0805">Transcription regulation</keyword>
<dbReference type="Gene3D" id="1.25.40.10">
    <property type="entry name" value="Tetratricopeptide repeat domain"/>
    <property type="match status" value="1"/>
</dbReference>
<dbReference type="EMBL" id="FNTX01000001">
    <property type="protein sequence ID" value="SED64594.1"/>
    <property type="molecule type" value="Genomic_DNA"/>
</dbReference>
<evidence type="ECO:0000259" key="4">
    <source>
        <dbReference type="PROSITE" id="PS50043"/>
    </source>
</evidence>
<evidence type="ECO:0000256" key="3">
    <source>
        <dbReference type="ARBA" id="ARBA00023163"/>
    </source>
</evidence>
<dbReference type="InterPro" id="IPR016032">
    <property type="entry name" value="Sig_transdc_resp-reg_C-effctor"/>
</dbReference>
<keyword evidence="3" id="KW-0804">Transcription</keyword>
<protein>
    <submittedName>
        <fullName evidence="5">Regulatory protein, luxR family</fullName>
    </submittedName>
</protein>
<evidence type="ECO:0000313" key="5">
    <source>
        <dbReference type="EMBL" id="SED64594.1"/>
    </source>
</evidence>
<evidence type="ECO:0000256" key="2">
    <source>
        <dbReference type="ARBA" id="ARBA00023125"/>
    </source>
</evidence>
<dbReference type="InterPro" id="IPR036388">
    <property type="entry name" value="WH-like_DNA-bd_sf"/>
</dbReference>
<dbReference type="PANTHER" id="PTHR44688">
    <property type="entry name" value="DNA-BINDING TRANSCRIPTIONAL ACTIVATOR DEVR_DOSR"/>
    <property type="match status" value="1"/>
</dbReference>
<dbReference type="SMART" id="SM00421">
    <property type="entry name" value="HTH_LUXR"/>
    <property type="match status" value="1"/>
</dbReference>
<dbReference type="Gene3D" id="1.10.10.10">
    <property type="entry name" value="Winged helix-like DNA-binding domain superfamily/Winged helix DNA-binding domain"/>
    <property type="match status" value="1"/>
</dbReference>
<feature type="domain" description="HTH luxR-type" evidence="4">
    <location>
        <begin position="491"/>
        <end position="559"/>
    </location>
</feature>
<sequence>MHPLTGAEATVTDDPPTRCQGLLDAGRFQEARDAFEEILAGGPDAIALEGLATACRVLDDIPATRGALERAYRCRRAEGHAGAAAVDALTLADVTLEHSGTLSVARGWLSRADQLIAGLPEESAHVRLAGMQAYVALAYDKDPAGARGHAVAAVQVAERLGAQEDILVGQAYLGLIDVMLGDLDGGMRKLECVATAAAAGELSVTDAFDTYCLLLTACERIRDAGRVVQWAERVMAVAEAGGDTFGAFARTQYAGAMLLAGRWVEAEAALEQTVRDGQRRPLTVAMSLITRARLRLRQGRADEADRDLSVAEREPYRRAVRHLVLVGRAAHELARGEAESAADLAERYLRMVSPEDVIERVDGLEVLVRARLALGDLERADQAVEELTSTAQRVPTAGIRGTAGLCRARVAGEREGPEAAVPLLEQAVDDLDESGLAFETIEARIALAEALCGCGHSGSARREAAQARAAAEELGAGGVVALAAQIEATLRPADGGALTSREVQVLRLAAQGLTNGEIAERLVLSVRTVERHLSNIYLAVGATGSAARSVAIAYAHRTHLI</sequence>
<dbReference type="InterPro" id="IPR000792">
    <property type="entry name" value="Tscrpt_reg_LuxR_C"/>
</dbReference>
<reference evidence="6" key="1">
    <citation type="submission" date="2016-10" db="EMBL/GenBank/DDBJ databases">
        <authorList>
            <person name="Varghese N."/>
            <person name="Submissions S."/>
        </authorList>
    </citation>
    <scope>NUCLEOTIDE SEQUENCE [LARGE SCALE GENOMIC DNA]</scope>
    <source>
        <strain evidence="6">DSM 21368</strain>
    </source>
</reference>
<dbReference type="RefSeq" id="WP_139177527.1">
    <property type="nucleotide sequence ID" value="NZ_FNTX01000001.1"/>
</dbReference>
<organism evidence="5 6">
    <name type="scientific">Ruania alba</name>
    <dbReference type="NCBI Taxonomy" id="648782"/>
    <lineage>
        <taxon>Bacteria</taxon>
        <taxon>Bacillati</taxon>
        <taxon>Actinomycetota</taxon>
        <taxon>Actinomycetes</taxon>
        <taxon>Micrococcales</taxon>
        <taxon>Ruaniaceae</taxon>
        <taxon>Ruania</taxon>
    </lineage>
</organism>
<keyword evidence="6" id="KW-1185">Reference proteome</keyword>
<dbReference type="STRING" id="648782.SAMN04488554_0338"/>
<dbReference type="GO" id="GO:0006355">
    <property type="term" value="P:regulation of DNA-templated transcription"/>
    <property type="evidence" value="ECO:0007669"/>
    <property type="project" value="InterPro"/>
</dbReference>
<dbReference type="SUPFAM" id="SSF48452">
    <property type="entry name" value="TPR-like"/>
    <property type="match status" value="1"/>
</dbReference>
<dbReference type="PROSITE" id="PS50043">
    <property type="entry name" value="HTH_LUXR_2"/>
    <property type="match status" value="1"/>
</dbReference>
<dbReference type="SUPFAM" id="SSF46894">
    <property type="entry name" value="C-terminal effector domain of the bipartite response regulators"/>
    <property type="match status" value="1"/>
</dbReference>
<evidence type="ECO:0000256" key="1">
    <source>
        <dbReference type="ARBA" id="ARBA00023015"/>
    </source>
</evidence>
<dbReference type="OrthoDB" id="27092at2"/>
<dbReference type="PRINTS" id="PR00038">
    <property type="entry name" value="HTHLUXR"/>
</dbReference>
<dbReference type="AlphaFoldDB" id="A0A1H5CDW2"/>
<dbReference type="GO" id="GO:0003677">
    <property type="term" value="F:DNA binding"/>
    <property type="evidence" value="ECO:0007669"/>
    <property type="project" value="UniProtKB-KW"/>
</dbReference>
<dbReference type="PANTHER" id="PTHR44688:SF16">
    <property type="entry name" value="DNA-BINDING TRANSCRIPTIONAL ACTIVATOR DEVR_DOSR"/>
    <property type="match status" value="1"/>
</dbReference>
<dbReference type="Proteomes" id="UP000199220">
    <property type="component" value="Unassembled WGS sequence"/>
</dbReference>
<keyword evidence="2" id="KW-0238">DNA-binding</keyword>
<gene>
    <name evidence="5" type="ORF">SAMN04488554_0338</name>
</gene>
<dbReference type="InterPro" id="IPR011990">
    <property type="entry name" value="TPR-like_helical_dom_sf"/>
</dbReference>
<dbReference type="CDD" id="cd06170">
    <property type="entry name" value="LuxR_C_like"/>
    <property type="match status" value="1"/>
</dbReference>
<proteinExistence type="predicted"/>
<name>A0A1H5CDW2_9MICO</name>
<dbReference type="Pfam" id="PF00196">
    <property type="entry name" value="GerE"/>
    <property type="match status" value="1"/>
</dbReference>
<accession>A0A1H5CDW2</accession>
<evidence type="ECO:0000313" key="6">
    <source>
        <dbReference type="Proteomes" id="UP000199220"/>
    </source>
</evidence>